<dbReference type="Pfam" id="PF01476">
    <property type="entry name" value="LysM"/>
    <property type="match status" value="1"/>
</dbReference>
<reference evidence="5" key="1">
    <citation type="journal article" date="2019" name="Int. J. Syst. Evol. Microbiol.">
        <title>The Global Catalogue of Microorganisms (GCM) 10K type strain sequencing project: providing services to taxonomists for standard genome sequencing and annotation.</title>
        <authorList>
            <consortium name="The Broad Institute Genomics Platform"/>
            <consortium name="The Broad Institute Genome Sequencing Center for Infectious Disease"/>
            <person name="Wu L."/>
            <person name="Ma J."/>
        </authorList>
    </citation>
    <scope>NUCLEOTIDE SEQUENCE [LARGE SCALE GENOMIC DNA]</scope>
    <source>
        <strain evidence="5">CGMCC 4.7283</strain>
    </source>
</reference>
<dbReference type="SMART" id="SM00257">
    <property type="entry name" value="LysM"/>
    <property type="match status" value="1"/>
</dbReference>
<evidence type="ECO:0000256" key="1">
    <source>
        <dbReference type="SAM" id="MobiDB-lite"/>
    </source>
</evidence>
<proteinExistence type="predicted"/>
<organism evidence="4 5">
    <name type="scientific">Seohaeicola nanhaiensis</name>
    <dbReference type="NCBI Taxonomy" id="1387282"/>
    <lineage>
        <taxon>Bacteria</taxon>
        <taxon>Pseudomonadati</taxon>
        <taxon>Pseudomonadota</taxon>
        <taxon>Alphaproteobacteria</taxon>
        <taxon>Rhodobacterales</taxon>
        <taxon>Roseobacteraceae</taxon>
        <taxon>Seohaeicola</taxon>
    </lineage>
</organism>
<evidence type="ECO:0000313" key="4">
    <source>
        <dbReference type="EMBL" id="MFC4670246.1"/>
    </source>
</evidence>
<feature type="compositionally biased region" description="Low complexity" evidence="1">
    <location>
        <begin position="382"/>
        <end position="393"/>
    </location>
</feature>
<comment type="caution">
    <text evidence="4">The sequence shown here is derived from an EMBL/GenBank/DDBJ whole genome shotgun (WGS) entry which is preliminary data.</text>
</comment>
<evidence type="ECO:0000256" key="2">
    <source>
        <dbReference type="SAM" id="Phobius"/>
    </source>
</evidence>
<dbReference type="InterPro" id="IPR018392">
    <property type="entry name" value="LysM"/>
</dbReference>
<dbReference type="InterPro" id="IPR036779">
    <property type="entry name" value="LysM_dom_sf"/>
</dbReference>
<keyword evidence="2" id="KW-0812">Transmembrane</keyword>
<feature type="transmembrane region" description="Helical" evidence="2">
    <location>
        <begin position="12"/>
        <end position="32"/>
    </location>
</feature>
<feature type="compositionally biased region" description="Low complexity" evidence="1">
    <location>
        <begin position="170"/>
        <end position="181"/>
    </location>
</feature>
<evidence type="ECO:0000313" key="5">
    <source>
        <dbReference type="Proteomes" id="UP001595973"/>
    </source>
</evidence>
<feature type="region of interest" description="Disordered" evidence="1">
    <location>
        <begin position="170"/>
        <end position="235"/>
    </location>
</feature>
<gene>
    <name evidence="4" type="ORF">ACFO5X_16900</name>
</gene>
<dbReference type="InterPro" id="IPR052196">
    <property type="entry name" value="Bact_Kbp"/>
</dbReference>
<feature type="compositionally biased region" description="Low complexity" evidence="1">
    <location>
        <begin position="411"/>
        <end position="422"/>
    </location>
</feature>
<accession>A0ABV9KL05</accession>
<dbReference type="Gene3D" id="3.10.350.10">
    <property type="entry name" value="LysM domain"/>
    <property type="match status" value="1"/>
</dbReference>
<dbReference type="Proteomes" id="UP001595973">
    <property type="component" value="Unassembled WGS sequence"/>
</dbReference>
<name>A0ABV9KL05_9RHOB</name>
<feature type="compositionally biased region" description="Low complexity" evidence="1">
    <location>
        <begin position="343"/>
        <end position="355"/>
    </location>
</feature>
<keyword evidence="2" id="KW-0472">Membrane</keyword>
<sequence length="622" mass="61490">MAGQIGGIGTTGLAALAVGAVALIGGGVWYAGRVPAVVTEPAAVATVEPSAKPEPEAKAEVQPEAKAEVAPPVATPAPAFDVVRVEPDGSAVIAGSAAPGARVVFLMDGTEVGEAKADAQGKFAAVLALDLGTAQHVLSMMSETGGDKVASEEQIILAPVAEPDVKVAEAETTAPAADPVASAEESGTVTEAAAKPEVSTETVADGTAAKPDGTAVADGTAAKPEGTVVADTVPAKPEGTVVADAAAPATPQVADAPAPGVAEPKAEAVATAEPVATAEGTATRVAEAAEAGTSGQGASQVAEADAAKVADASDGAAAQVSGTAEAGVAKVAEAAESGAVKAAGTAGSDDAGTAAPSEVKPVAESATVTAEPAKPAEKVEAAEAPATDAAKPVETVAEARPRVPVPTLSDQASAPQAPAAGGEASGLGTRTAAPVQTPVATSVAVLKATKDGVEVIQPATPERPEAMEQIALDTISYSEAGEVQLAGRAGGQATVRVYLDNKAVADIGADAGGQWKGELSGIKPGIYTLRLDALNAGGEVVSRLETPFKRESPEVLNPPAQENMPDQAPVIRAVTVQKGDTLWAISRERYGDGVLYVRVFDANRDSIRDPDLIYPGQVFSIP</sequence>
<feature type="region of interest" description="Disordered" evidence="1">
    <location>
        <begin position="343"/>
        <end position="430"/>
    </location>
</feature>
<dbReference type="PANTHER" id="PTHR34700:SF4">
    <property type="entry name" value="PHAGE-LIKE ELEMENT PBSX PROTEIN XKDP"/>
    <property type="match status" value="1"/>
</dbReference>
<keyword evidence="5" id="KW-1185">Reference proteome</keyword>
<dbReference type="PROSITE" id="PS51782">
    <property type="entry name" value="LYSM"/>
    <property type="match status" value="1"/>
</dbReference>
<evidence type="ECO:0000259" key="3">
    <source>
        <dbReference type="PROSITE" id="PS51782"/>
    </source>
</evidence>
<dbReference type="PANTHER" id="PTHR34700">
    <property type="entry name" value="POTASSIUM BINDING PROTEIN KBP"/>
    <property type="match status" value="1"/>
</dbReference>
<feature type="domain" description="LysM" evidence="3">
    <location>
        <begin position="572"/>
        <end position="621"/>
    </location>
</feature>
<protein>
    <submittedName>
        <fullName evidence="4">LysM peptidoglycan-binding domain-containing protein</fullName>
    </submittedName>
</protein>
<dbReference type="RefSeq" id="WP_380719043.1">
    <property type="nucleotide sequence ID" value="NZ_JBHSGI010000024.1"/>
</dbReference>
<dbReference type="EMBL" id="JBHSGI010000024">
    <property type="protein sequence ID" value="MFC4670246.1"/>
    <property type="molecule type" value="Genomic_DNA"/>
</dbReference>
<keyword evidence="2" id="KW-1133">Transmembrane helix</keyword>
<dbReference type="CDD" id="cd00118">
    <property type="entry name" value="LysM"/>
    <property type="match status" value="1"/>
</dbReference>